<evidence type="ECO:0000313" key="4">
    <source>
        <dbReference type="Proteomes" id="UP001595798"/>
    </source>
</evidence>
<reference evidence="4" key="1">
    <citation type="journal article" date="2019" name="Int. J. Syst. Evol. Microbiol.">
        <title>The Global Catalogue of Microorganisms (GCM) 10K type strain sequencing project: providing services to taxonomists for standard genome sequencing and annotation.</title>
        <authorList>
            <consortium name="The Broad Institute Genomics Platform"/>
            <consortium name="The Broad Institute Genome Sequencing Center for Infectious Disease"/>
            <person name="Wu L."/>
            <person name="Ma J."/>
        </authorList>
    </citation>
    <scope>NUCLEOTIDE SEQUENCE [LARGE SCALE GENOMIC DNA]</scope>
    <source>
        <strain evidence="4">CECT 7297</strain>
    </source>
</reference>
<feature type="transmembrane region" description="Helical" evidence="2">
    <location>
        <begin position="144"/>
        <end position="165"/>
    </location>
</feature>
<comment type="caution">
    <text evidence="3">The sequence shown here is derived from an EMBL/GenBank/DDBJ whole genome shotgun (WGS) entry which is preliminary data.</text>
</comment>
<feature type="transmembrane region" description="Helical" evidence="2">
    <location>
        <begin position="86"/>
        <end position="109"/>
    </location>
</feature>
<keyword evidence="2" id="KW-0812">Transmembrane</keyword>
<accession>A0ABV8QGS1</accession>
<feature type="compositionally biased region" description="Polar residues" evidence="1">
    <location>
        <begin position="1"/>
        <end position="17"/>
    </location>
</feature>
<keyword evidence="4" id="KW-1185">Reference proteome</keyword>
<organism evidence="3 4">
    <name type="scientific">Marinobacter lacisalsi</name>
    <dbReference type="NCBI Taxonomy" id="475979"/>
    <lineage>
        <taxon>Bacteria</taxon>
        <taxon>Pseudomonadati</taxon>
        <taxon>Pseudomonadota</taxon>
        <taxon>Gammaproteobacteria</taxon>
        <taxon>Pseudomonadales</taxon>
        <taxon>Marinobacteraceae</taxon>
        <taxon>Marinobacter</taxon>
    </lineage>
</organism>
<evidence type="ECO:0000256" key="2">
    <source>
        <dbReference type="SAM" id="Phobius"/>
    </source>
</evidence>
<keyword evidence="2" id="KW-0472">Membrane</keyword>
<gene>
    <name evidence="3" type="ORF">ACFOZ5_06285</name>
</gene>
<feature type="region of interest" description="Disordered" evidence="1">
    <location>
        <begin position="1"/>
        <end position="63"/>
    </location>
</feature>
<keyword evidence="2" id="KW-1133">Transmembrane helix</keyword>
<sequence>MSETSSQLTDYSAQARTGSHPEPPRPKAANAPGRKPTVSRKGPSTSPQHSDRPRVPDSTDYHNERRRYLARARRTPGLRQLYIRNLLGYLLLRGAWSFGFFPVVLAFWVPLVLAEFNPVVMVQSLLPHLEAFVMSNPEEQARTISMLVSGWLSVGLFFFLFDVLINPFRSPFQKEADIHMRAWSQSQGLVPPDEM</sequence>
<dbReference type="EMBL" id="JBHSDI010000010">
    <property type="protein sequence ID" value="MFC4258643.1"/>
    <property type="molecule type" value="Genomic_DNA"/>
</dbReference>
<name>A0ABV8QGS1_9GAMM</name>
<evidence type="ECO:0000313" key="3">
    <source>
        <dbReference type="EMBL" id="MFC4258643.1"/>
    </source>
</evidence>
<feature type="compositionally biased region" description="Basic and acidic residues" evidence="1">
    <location>
        <begin position="49"/>
        <end position="63"/>
    </location>
</feature>
<proteinExistence type="predicted"/>
<dbReference type="RefSeq" id="WP_379886170.1">
    <property type="nucleotide sequence ID" value="NZ_JBHSDI010000010.1"/>
</dbReference>
<evidence type="ECO:0000256" key="1">
    <source>
        <dbReference type="SAM" id="MobiDB-lite"/>
    </source>
</evidence>
<dbReference type="Proteomes" id="UP001595798">
    <property type="component" value="Unassembled WGS sequence"/>
</dbReference>
<protein>
    <submittedName>
        <fullName evidence="3">Uncharacterized protein</fullName>
    </submittedName>
</protein>